<dbReference type="InterPro" id="IPR000276">
    <property type="entry name" value="GPCR_Rhodpsn"/>
</dbReference>
<accession>A0A1W0WSY7</accession>
<proteinExistence type="inferred from homology"/>
<gene>
    <name evidence="13" type="ORF">BV898_07704</name>
</gene>
<dbReference type="GO" id="GO:0005886">
    <property type="term" value="C:plasma membrane"/>
    <property type="evidence" value="ECO:0007669"/>
    <property type="project" value="UniProtKB-SubCell"/>
</dbReference>
<feature type="transmembrane region" description="Helical" evidence="10">
    <location>
        <begin position="87"/>
        <end position="107"/>
    </location>
</feature>
<feature type="region of interest" description="Disordered" evidence="11">
    <location>
        <begin position="392"/>
        <end position="436"/>
    </location>
</feature>
<feature type="compositionally biased region" description="Polar residues" evidence="11">
    <location>
        <begin position="417"/>
        <end position="431"/>
    </location>
</feature>
<evidence type="ECO:0000256" key="6">
    <source>
        <dbReference type="ARBA" id="ARBA00023136"/>
    </source>
</evidence>
<feature type="transmembrane region" description="Helical" evidence="10">
    <location>
        <begin position="311"/>
        <end position="332"/>
    </location>
</feature>
<feature type="transmembrane region" description="Helical" evidence="10">
    <location>
        <begin position="57"/>
        <end position="80"/>
    </location>
</feature>
<dbReference type="Proteomes" id="UP000192578">
    <property type="component" value="Unassembled WGS sequence"/>
</dbReference>
<keyword evidence="5 10" id="KW-0297">G-protein coupled receptor</keyword>
<feature type="transmembrane region" description="Helical" evidence="10">
    <location>
        <begin position="212"/>
        <end position="237"/>
    </location>
</feature>
<keyword evidence="2" id="KW-1003">Cell membrane</keyword>
<comment type="caution">
    <text evidence="13">The sequence shown here is derived from an EMBL/GenBank/DDBJ whole genome shotgun (WGS) entry which is preliminary data.</text>
</comment>
<feature type="transmembrane region" description="Helical" evidence="10">
    <location>
        <begin position="127"/>
        <end position="148"/>
    </location>
</feature>
<dbReference type="AlphaFoldDB" id="A0A1W0WSY7"/>
<dbReference type="GO" id="GO:0008188">
    <property type="term" value="F:neuropeptide receptor activity"/>
    <property type="evidence" value="ECO:0007669"/>
    <property type="project" value="TreeGrafter"/>
</dbReference>
<evidence type="ECO:0000313" key="14">
    <source>
        <dbReference type="Proteomes" id="UP000192578"/>
    </source>
</evidence>
<evidence type="ECO:0000256" key="9">
    <source>
        <dbReference type="ARBA" id="ARBA00023224"/>
    </source>
</evidence>
<feature type="transmembrane region" description="Helical" evidence="10">
    <location>
        <begin position="169"/>
        <end position="189"/>
    </location>
</feature>
<keyword evidence="4 10" id="KW-1133">Transmembrane helix</keyword>
<evidence type="ECO:0000256" key="4">
    <source>
        <dbReference type="ARBA" id="ARBA00022989"/>
    </source>
</evidence>
<reference evidence="14" key="1">
    <citation type="submission" date="2017-01" db="EMBL/GenBank/DDBJ databases">
        <title>Comparative genomics of anhydrobiosis in the tardigrade Hypsibius dujardini.</title>
        <authorList>
            <person name="Yoshida Y."/>
            <person name="Koutsovoulos G."/>
            <person name="Laetsch D."/>
            <person name="Stevens L."/>
            <person name="Kumar S."/>
            <person name="Horikawa D."/>
            <person name="Ishino K."/>
            <person name="Komine S."/>
            <person name="Tomita M."/>
            <person name="Blaxter M."/>
            <person name="Arakawa K."/>
        </authorList>
    </citation>
    <scope>NUCLEOTIDE SEQUENCE [LARGE SCALE GENOMIC DNA]</scope>
    <source>
        <strain evidence="14">Z151</strain>
    </source>
</reference>
<name>A0A1W0WSY7_HYPEX</name>
<dbReference type="InterPro" id="IPR017452">
    <property type="entry name" value="GPCR_Rhodpsn_7TM"/>
</dbReference>
<evidence type="ECO:0000256" key="7">
    <source>
        <dbReference type="ARBA" id="ARBA00023170"/>
    </source>
</evidence>
<dbReference type="PROSITE" id="PS50262">
    <property type="entry name" value="G_PROTEIN_RECEP_F1_2"/>
    <property type="match status" value="1"/>
</dbReference>
<dbReference type="InterPro" id="IPR052665">
    <property type="entry name" value="Neuropeptide-GPCR"/>
</dbReference>
<comment type="subcellular location">
    <subcellularLocation>
        <location evidence="1 10">Cell membrane</location>
        <topology evidence="1 10">Multi-pass membrane protein</topology>
    </subcellularLocation>
</comment>
<dbReference type="PROSITE" id="PS00237">
    <property type="entry name" value="G_PROTEIN_RECEP_F1_1"/>
    <property type="match status" value="1"/>
</dbReference>
<organism evidence="13 14">
    <name type="scientific">Hypsibius exemplaris</name>
    <name type="common">Freshwater tardigrade</name>
    <dbReference type="NCBI Taxonomy" id="2072580"/>
    <lineage>
        <taxon>Eukaryota</taxon>
        <taxon>Metazoa</taxon>
        <taxon>Ecdysozoa</taxon>
        <taxon>Tardigrada</taxon>
        <taxon>Eutardigrada</taxon>
        <taxon>Parachela</taxon>
        <taxon>Hypsibioidea</taxon>
        <taxon>Hypsibiidae</taxon>
        <taxon>Hypsibius</taxon>
    </lineage>
</organism>
<keyword evidence="9 10" id="KW-0807">Transducer</keyword>
<evidence type="ECO:0000313" key="13">
    <source>
        <dbReference type="EMBL" id="OQV18311.1"/>
    </source>
</evidence>
<feature type="domain" description="G-protein coupled receptors family 1 profile" evidence="12">
    <location>
        <begin position="70"/>
        <end position="368"/>
    </location>
</feature>
<dbReference type="PRINTS" id="PR00896">
    <property type="entry name" value="VASOPRESSINR"/>
</dbReference>
<dbReference type="SUPFAM" id="SSF81321">
    <property type="entry name" value="Family A G protein-coupled receptor-like"/>
    <property type="match status" value="1"/>
</dbReference>
<dbReference type="GO" id="GO:0005000">
    <property type="term" value="F:vasopressin receptor activity"/>
    <property type="evidence" value="ECO:0007669"/>
    <property type="project" value="InterPro"/>
</dbReference>
<keyword evidence="14" id="KW-1185">Reference proteome</keyword>
<evidence type="ECO:0000256" key="3">
    <source>
        <dbReference type="ARBA" id="ARBA00022692"/>
    </source>
</evidence>
<dbReference type="Gene3D" id="1.20.1070.10">
    <property type="entry name" value="Rhodopsin 7-helix transmembrane proteins"/>
    <property type="match status" value="1"/>
</dbReference>
<dbReference type="PRINTS" id="PR00237">
    <property type="entry name" value="GPCRRHODOPSN"/>
</dbReference>
<comment type="similarity">
    <text evidence="10">Belongs to the G-protein coupled receptor 1 family. Vasopressin/oxytocin receptor subfamily.</text>
</comment>
<dbReference type="InterPro" id="IPR001817">
    <property type="entry name" value="Vasoprsn_rcpt"/>
</dbReference>
<dbReference type="EMBL" id="MTYJ01000051">
    <property type="protein sequence ID" value="OQV18311.1"/>
    <property type="molecule type" value="Genomic_DNA"/>
</dbReference>
<dbReference type="Pfam" id="PF00001">
    <property type="entry name" value="7tm_1"/>
    <property type="match status" value="1"/>
</dbReference>
<keyword evidence="7 10" id="KW-0675">Receptor</keyword>
<protein>
    <submittedName>
        <fullName evidence="13">Cardioacceleratory peptide receptor</fullName>
    </submittedName>
</protein>
<evidence type="ECO:0000256" key="5">
    <source>
        <dbReference type="ARBA" id="ARBA00023040"/>
    </source>
</evidence>
<feature type="transmembrane region" description="Helical" evidence="10">
    <location>
        <begin position="352"/>
        <end position="372"/>
    </location>
</feature>
<evidence type="ECO:0000256" key="11">
    <source>
        <dbReference type="SAM" id="MobiDB-lite"/>
    </source>
</evidence>
<dbReference type="PANTHER" id="PTHR24224">
    <property type="entry name" value="CARDIOACCELERATORY PEPTIDE RECEPTOR-RELATED"/>
    <property type="match status" value="1"/>
</dbReference>
<evidence type="ECO:0000256" key="10">
    <source>
        <dbReference type="RuleBase" id="RU046427"/>
    </source>
</evidence>
<keyword evidence="6 10" id="KW-0472">Membrane</keyword>
<evidence type="ECO:0000256" key="8">
    <source>
        <dbReference type="ARBA" id="ARBA00023180"/>
    </source>
</evidence>
<dbReference type="OrthoDB" id="5987909at2759"/>
<sequence length="462" mass="51897">MEAYSHAAGAAGLLDVDDTVDSQHHAPSLGLFFINVTTTAANDSDSKRFYYYETEQLTFMVILAFFVISFNFLVLAALGISKTRTRMGFWVLHLALADLLVGLISIPTDIVWQMTYEWYAGNIGCKAVRYTQVVVTFASNYVLVALSIDRYDAIANPLTFTSAVRRSRALIGAAWFFSFLFSTPMLFLYEQDRIEGYLQCWISFPSQVHWQIYFTLVSITLFLVPVIIIIGCFAVVLRTIWVRGKNLEFEEAMSLSRQDSFDGPSRIGSVLYRSKRLAADSGTPLTGPSIRSTADLSRGLIPRAKIKTTKMALVIVLVFIACWSPYCIYDLLDVFQYVEFSSPQTKIAVSTLMQSLAPLNSVANPIISCIYLRREITRGLRRIQRTLRRRAKRPPAQHFKSIMRPSERPSGWADNLTVPNNSRNSQATTSMGDPLEDLSSGKKILPGFGFRFSSTVRSDAFV</sequence>
<evidence type="ECO:0000259" key="12">
    <source>
        <dbReference type="PROSITE" id="PS50262"/>
    </source>
</evidence>
<dbReference type="PANTHER" id="PTHR24224:SF6">
    <property type="entry name" value="CARDIOACCELERATORY PEPTIDE RECEPTOR-RELATED"/>
    <property type="match status" value="1"/>
</dbReference>
<evidence type="ECO:0000256" key="2">
    <source>
        <dbReference type="ARBA" id="ARBA00022475"/>
    </source>
</evidence>
<keyword evidence="8 10" id="KW-0325">Glycoprotein</keyword>
<evidence type="ECO:0000256" key="1">
    <source>
        <dbReference type="ARBA" id="ARBA00004651"/>
    </source>
</evidence>
<keyword evidence="3 10" id="KW-0812">Transmembrane</keyword>